<gene>
    <name evidence="2" type="ORF">F53441_10682</name>
</gene>
<feature type="transmembrane region" description="Helical" evidence="1">
    <location>
        <begin position="275"/>
        <end position="293"/>
    </location>
</feature>
<dbReference type="OrthoDB" id="5429716at2759"/>
<keyword evidence="1" id="KW-0472">Membrane</keyword>
<protein>
    <submittedName>
        <fullName evidence="2">Uncharacterized protein</fullName>
    </submittedName>
</protein>
<name>A0A8H4KA90_9HYPO</name>
<keyword evidence="1" id="KW-0812">Transmembrane</keyword>
<comment type="caution">
    <text evidence="2">The sequence shown here is derived from an EMBL/GenBank/DDBJ whole genome shotgun (WGS) entry which is preliminary data.</text>
</comment>
<accession>A0A8H4KA90</accession>
<evidence type="ECO:0000313" key="2">
    <source>
        <dbReference type="EMBL" id="KAF4445618.1"/>
    </source>
</evidence>
<keyword evidence="3" id="KW-1185">Reference proteome</keyword>
<dbReference type="Proteomes" id="UP000605986">
    <property type="component" value="Unassembled WGS sequence"/>
</dbReference>
<evidence type="ECO:0000256" key="1">
    <source>
        <dbReference type="SAM" id="Phobius"/>
    </source>
</evidence>
<reference evidence="2" key="1">
    <citation type="submission" date="2020-01" db="EMBL/GenBank/DDBJ databases">
        <title>Identification and distribution of gene clusters putatively required for synthesis of sphingolipid metabolism inhibitors in phylogenetically diverse species of the filamentous fungus Fusarium.</title>
        <authorList>
            <person name="Kim H.-S."/>
            <person name="Busman M."/>
            <person name="Brown D.W."/>
            <person name="Divon H."/>
            <person name="Uhlig S."/>
            <person name="Proctor R.H."/>
        </authorList>
    </citation>
    <scope>NUCLEOTIDE SEQUENCE</scope>
    <source>
        <strain evidence="2">NRRL 53441</strain>
    </source>
</reference>
<organism evidence="2 3">
    <name type="scientific">Fusarium austroafricanum</name>
    <dbReference type="NCBI Taxonomy" id="2364996"/>
    <lineage>
        <taxon>Eukaryota</taxon>
        <taxon>Fungi</taxon>
        <taxon>Dikarya</taxon>
        <taxon>Ascomycota</taxon>
        <taxon>Pezizomycotina</taxon>
        <taxon>Sordariomycetes</taxon>
        <taxon>Hypocreomycetidae</taxon>
        <taxon>Hypocreales</taxon>
        <taxon>Nectriaceae</taxon>
        <taxon>Fusarium</taxon>
        <taxon>Fusarium concolor species complex</taxon>
    </lineage>
</organism>
<keyword evidence="1" id="KW-1133">Transmembrane helix</keyword>
<proteinExistence type="predicted"/>
<dbReference type="EMBL" id="JAADJG010000509">
    <property type="protein sequence ID" value="KAF4445618.1"/>
    <property type="molecule type" value="Genomic_DNA"/>
</dbReference>
<dbReference type="AlphaFoldDB" id="A0A8H4KA90"/>
<evidence type="ECO:0000313" key="3">
    <source>
        <dbReference type="Proteomes" id="UP000605986"/>
    </source>
</evidence>
<sequence>MVTVTEYFGHTVVNYGPLTTTYTPPASCTTVTTDHIYYAKANATAVDAVIGVPTCEPDLIGKCLPSGDAYDKGLSRWAKQGGQNNLGYFSPGVVCPKGWTTVGTLAHGDTTGSANKSGIFTQDLGPLYHNLSPERLWLGILEPSETLALCCPSGWIANAGGACYSSIKPFRSATYTAKCFRSVPATALTQVFTVEGTPEPSGIVSFATGDYPSTTRAISSLDRDQKSELEKAAIVREFAVVRLVYKDSDMKASKDGGNDKGDDNGASALSRDVSFIPMIMVLFSMLFGAGLLIPRF</sequence>